<dbReference type="RefSeq" id="XP_002140810.1">
    <property type="nucleotide sequence ID" value="XM_002140774.1"/>
</dbReference>
<name>B6AE20_CRYMR</name>
<dbReference type="OrthoDB" id="336770at2759"/>
<dbReference type="AlphaFoldDB" id="B6AE20"/>
<accession>B6AE20</accession>
<protein>
    <submittedName>
        <fullName evidence="2">Uncharacterized protein</fullName>
    </submittedName>
</protein>
<keyword evidence="3" id="KW-1185">Reference proteome</keyword>
<dbReference type="EMBL" id="DS989729">
    <property type="protein sequence ID" value="EEA06461.1"/>
    <property type="molecule type" value="Genomic_DNA"/>
</dbReference>
<dbReference type="GeneID" id="6996002"/>
<feature type="signal peptide" evidence="1">
    <location>
        <begin position="1"/>
        <end position="24"/>
    </location>
</feature>
<feature type="chain" id="PRO_5002839631" evidence="1">
    <location>
        <begin position="25"/>
        <end position="302"/>
    </location>
</feature>
<evidence type="ECO:0000313" key="2">
    <source>
        <dbReference type="EMBL" id="EEA06461.1"/>
    </source>
</evidence>
<proteinExistence type="predicted"/>
<dbReference type="OMA" id="FESTCPY"/>
<reference evidence="2" key="1">
    <citation type="submission" date="2008-06" db="EMBL/GenBank/DDBJ databases">
        <authorList>
            <person name="Lorenzi H."/>
            <person name="Inman J."/>
            <person name="Miller J."/>
            <person name="Schobel S."/>
            <person name="Amedeo P."/>
            <person name="Caler E.V."/>
            <person name="da Silva J."/>
        </authorList>
    </citation>
    <scope>NUCLEOTIDE SEQUENCE [LARGE SCALE GENOMIC DNA]</scope>
    <source>
        <strain evidence="2">RN66</strain>
    </source>
</reference>
<dbReference type="VEuPathDB" id="CryptoDB:CMU_009530"/>
<organism evidence="2 3">
    <name type="scientific">Cryptosporidium muris (strain RN66)</name>
    <dbReference type="NCBI Taxonomy" id="441375"/>
    <lineage>
        <taxon>Eukaryota</taxon>
        <taxon>Sar</taxon>
        <taxon>Alveolata</taxon>
        <taxon>Apicomplexa</taxon>
        <taxon>Conoidasida</taxon>
        <taxon>Coccidia</taxon>
        <taxon>Eucoccidiorida</taxon>
        <taxon>Eimeriorina</taxon>
        <taxon>Cryptosporidiidae</taxon>
        <taxon>Cryptosporidium</taxon>
    </lineage>
</organism>
<evidence type="ECO:0000256" key="1">
    <source>
        <dbReference type="SAM" id="SignalP"/>
    </source>
</evidence>
<sequence>MWSLKLSSTLQSLIIFLLVQINYADIEVESILSLQADINAPISSGGDLSPDTSYDVYRRVWGVSEQEISVMRSQSMDFFKNITDIDILNLPSCSPAGDLLTNMPTFKVPTLFGDLLGTFSTPLCTTRSLDGVIYIYDPAQQRNIASFFHVRNPDIVGYKVVQSLNPPHDAREDPLPMFDTAFTLNILENGYFPCSKFSQGCVKGDRLLYGWYTIFNLYKNREWGIISYQSRGPQNILGHLTPLAFDLNSSQWGQGLANGYVSRTYQSNDDVQPCFESTCPYRLPKLLDTIEVSFRNILTFTK</sequence>
<keyword evidence="1" id="KW-0732">Signal</keyword>
<evidence type="ECO:0000313" key="3">
    <source>
        <dbReference type="Proteomes" id="UP000001460"/>
    </source>
</evidence>
<dbReference type="Proteomes" id="UP000001460">
    <property type="component" value="Unassembled WGS sequence"/>
</dbReference>
<gene>
    <name evidence="2" type="ORF">CMU_009530</name>
</gene>